<keyword evidence="4" id="KW-1185">Reference proteome</keyword>
<dbReference type="GeneID" id="108562161"/>
<dbReference type="Gene3D" id="3.10.129.10">
    <property type="entry name" value="Hotdog Thioesterase"/>
    <property type="match status" value="1"/>
</dbReference>
<dbReference type="RefSeq" id="XP_017775876.1">
    <property type="nucleotide sequence ID" value="XM_017920387.1"/>
</dbReference>
<reference evidence="5" key="1">
    <citation type="submission" date="2025-08" db="UniProtKB">
        <authorList>
            <consortium name="RefSeq"/>
        </authorList>
    </citation>
    <scope>IDENTIFICATION</scope>
    <source>
        <tissue evidence="5">Whole Larva</tissue>
    </source>
</reference>
<dbReference type="Pfam" id="PF13279">
    <property type="entry name" value="4HBT_2"/>
    <property type="match status" value="1"/>
</dbReference>
<dbReference type="PANTHER" id="PTHR12475">
    <property type="match status" value="1"/>
</dbReference>
<feature type="transmembrane region" description="Helical" evidence="3">
    <location>
        <begin position="6"/>
        <end position="35"/>
    </location>
</feature>
<dbReference type="SUPFAM" id="SSF54637">
    <property type="entry name" value="Thioesterase/thiol ester dehydrase-isomerase"/>
    <property type="match status" value="1"/>
</dbReference>
<dbReference type="InterPro" id="IPR051490">
    <property type="entry name" value="THEM6_lcsJ_thioesterase"/>
</dbReference>
<proteinExistence type="inferred from homology"/>
<evidence type="ECO:0000256" key="1">
    <source>
        <dbReference type="ARBA" id="ARBA00038228"/>
    </source>
</evidence>
<keyword evidence="3" id="KW-1133">Transmembrane helix</keyword>
<dbReference type="Proteomes" id="UP000695000">
    <property type="component" value="Unplaced"/>
</dbReference>
<dbReference type="CDD" id="cd00586">
    <property type="entry name" value="4HBT"/>
    <property type="match status" value="1"/>
</dbReference>
<evidence type="ECO:0000313" key="5">
    <source>
        <dbReference type="RefSeq" id="XP_017775876.1"/>
    </source>
</evidence>
<evidence type="ECO:0000256" key="3">
    <source>
        <dbReference type="SAM" id="Phobius"/>
    </source>
</evidence>
<keyword evidence="3" id="KW-0472">Membrane</keyword>
<evidence type="ECO:0000313" key="4">
    <source>
        <dbReference type="Proteomes" id="UP000695000"/>
    </source>
</evidence>
<keyword evidence="3" id="KW-0812">Transmembrane</keyword>
<dbReference type="PANTHER" id="PTHR12475:SF4">
    <property type="entry name" value="PROTEIN THEM6"/>
    <property type="match status" value="1"/>
</dbReference>
<protein>
    <recommendedName>
        <fullName evidence="2">Protein THEM6</fullName>
    </recommendedName>
</protein>
<gene>
    <name evidence="5" type="primary">LOC108562161</name>
</gene>
<evidence type="ECO:0000256" key="2">
    <source>
        <dbReference type="ARBA" id="ARBA00041112"/>
    </source>
</evidence>
<accession>A0ABM1MMS6</accession>
<comment type="similarity">
    <text evidence="1">Belongs to the THEM6 family.</text>
</comment>
<dbReference type="InterPro" id="IPR029069">
    <property type="entry name" value="HotDog_dom_sf"/>
</dbReference>
<sequence length="209" mass="24176">MFKLSIDLNLICVSLFVLVCAILLLFVLLDVNYFLRVGFTILKGRYFEKPVKIDGTSEIFDICTTNDLDLFLNYMSNSRYVRAADFGRFHFLDRTGLLKVITKAKAHIMQGACNVRFRRPIPLTSTYKLTTKIVYWDEKSIFFEQQFITSDGFIRAVIISQNKLINLSVPETMAKLMDKDESYRPDIPEEVKLWVSSITASSNRLRKTD</sequence>
<organism evidence="4 5">
    <name type="scientific">Nicrophorus vespilloides</name>
    <name type="common">Boreal carrion beetle</name>
    <dbReference type="NCBI Taxonomy" id="110193"/>
    <lineage>
        <taxon>Eukaryota</taxon>
        <taxon>Metazoa</taxon>
        <taxon>Ecdysozoa</taxon>
        <taxon>Arthropoda</taxon>
        <taxon>Hexapoda</taxon>
        <taxon>Insecta</taxon>
        <taxon>Pterygota</taxon>
        <taxon>Neoptera</taxon>
        <taxon>Endopterygota</taxon>
        <taxon>Coleoptera</taxon>
        <taxon>Polyphaga</taxon>
        <taxon>Staphyliniformia</taxon>
        <taxon>Silphidae</taxon>
        <taxon>Nicrophorinae</taxon>
        <taxon>Nicrophorus</taxon>
    </lineage>
</organism>
<name>A0ABM1MMS6_NICVS</name>